<evidence type="ECO:0000313" key="2">
    <source>
        <dbReference type="Proteomes" id="UP001374599"/>
    </source>
</evidence>
<proteinExistence type="predicted"/>
<protein>
    <submittedName>
        <fullName evidence="1">Uncharacterized protein</fullName>
    </submittedName>
</protein>
<gene>
    <name evidence="1" type="ORF">AN2V17_12400</name>
</gene>
<keyword evidence="2" id="KW-1185">Reference proteome</keyword>
<organism evidence="1 2">
    <name type="scientific">Vallitalea maricola</name>
    <dbReference type="NCBI Taxonomy" id="3074433"/>
    <lineage>
        <taxon>Bacteria</taxon>
        <taxon>Bacillati</taxon>
        <taxon>Bacillota</taxon>
        <taxon>Clostridia</taxon>
        <taxon>Lachnospirales</taxon>
        <taxon>Vallitaleaceae</taxon>
        <taxon>Vallitalea</taxon>
    </lineage>
</organism>
<comment type="caution">
    <text evidence="1">The sequence shown here is derived from an EMBL/GenBank/DDBJ whole genome shotgun (WGS) entry which is preliminary data.</text>
</comment>
<reference evidence="1" key="1">
    <citation type="submission" date="2023-09" db="EMBL/GenBank/DDBJ databases">
        <title>Vallitalea sediminicola and Vallitalea maricola sp. nov., anaerobic bacteria isolated from marine sediment.</title>
        <authorList>
            <person name="Hirano S."/>
            <person name="Maeda A."/>
            <person name="Terahara T."/>
            <person name="Mori K."/>
            <person name="Hamada M."/>
            <person name="Matsumoto R."/>
            <person name="Kobayashi T."/>
        </authorList>
    </citation>
    <scope>NUCLEOTIDE SEQUENCE</scope>
    <source>
        <strain evidence="1">AN17-2</strain>
    </source>
</reference>
<dbReference type="Proteomes" id="UP001374599">
    <property type="component" value="Unassembled WGS sequence"/>
</dbReference>
<name>A0ACB5UGL4_9FIRM</name>
<sequence>MKQKVNESTKLIKKLADDKYSFYKDINQKLPAGGIVLLGDSLVQNFLINEMYDGTKRILNRGIFGSTTYDVINRLDNIVNVLKPETVVIWVGTNDFMPIVSHNTEAEIAKRIIRIADLITGKKTDTKILIISLLPVNQSSHPKIYHNWLVGKDNDKLRNTNIYLKTLCSQKNYSFLDLFDLFLDEKRQLRLDYTVDGIHINYAGYKIVLEKLKGYIQ</sequence>
<dbReference type="EMBL" id="BTPU01000018">
    <property type="protein sequence ID" value="GMQ62010.1"/>
    <property type="molecule type" value="Genomic_DNA"/>
</dbReference>
<accession>A0ACB5UGL4</accession>
<evidence type="ECO:0000313" key="1">
    <source>
        <dbReference type="EMBL" id="GMQ62010.1"/>
    </source>
</evidence>